<evidence type="ECO:0000313" key="1">
    <source>
        <dbReference type="EMBL" id="KIO32364.1"/>
    </source>
</evidence>
<protein>
    <submittedName>
        <fullName evidence="1">Uncharacterized protein</fullName>
    </submittedName>
</protein>
<dbReference type="Proteomes" id="UP000054248">
    <property type="component" value="Unassembled WGS sequence"/>
</dbReference>
<dbReference type="HOGENOM" id="CLU_2998168_0_0_1"/>
<keyword evidence="2" id="KW-1185">Reference proteome</keyword>
<dbReference type="AlphaFoldDB" id="A0A0C3QV04"/>
<reference evidence="1 2" key="1">
    <citation type="submission" date="2014-04" db="EMBL/GenBank/DDBJ databases">
        <authorList>
            <consortium name="DOE Joint Genome Institute"/>
            <person name="Kuo A."/>
            <person name="Girlanda M."/>
            <person name="Perotto S."/>
            <person name="Kohler A."/>
            <person name="Nagy L.G."/>
            <person name="Floudas D."/>
            <person name="Copeland A."/>
            <person name="Barry K.W."/>
            <person name="Cichocki N."/>
            <person name="Veneault-Fourrey C."/>
            <person name="LaButti K."/>
            <person name="Lindquist E.A."/>
            <person name="Lipzen A."/>
            <person name="Lundell T."/>
            <person name="Morin E."/>
            <person name="Murat C."/>
            <person name="Sun H."/>
            <person name="Tunlid A."/>
            <person name="Henrissat B."/>
            <person name="Grigoriev I.V."/>
            <person name="Hibbett D.S."/>
            <person name="Martin F."/>
            <person name="Nordberg H.P."/>
            <person name="Cantor M.N."/>
            <person name="Hua S.X."/>
        </authorList>
    </citation>
    <scope>NUCLEOTIDE SEQUENCE [LARGE SCALE GENOMIC DNA]</scope>
    <source>
        <strain evidence="1 2">MUT 4182</strain>
    </source>
</reference>
<proteinExistence type="predicted"/>
<gene>
    <name evidence="1" type="ORF">M407DRAFT_241456</name>
</gene>
<accession>A0A0C3QV04</accession>
<sequence length="57" mass="6361">MLDQNMRSMRSLLKAVHFDRSITPPLAPPPKKEVRSVSSFDPSIVLTLKETAFGCCI</sequence>
<name>A0A0C3QV04_9AGAM</name>
<evidence type="ECO:0000313" key="2">
    <source>
        <dbReference type="Proteomes" id="UP000054248"/>
    </source>
</evidence>
<dbReference type="EMBL" id="KN822955">
    <property type="protein sequence ID" value="KIO32364.1"/>
    <property type="molecule type" value="Genomic_DNA"/>
</dbReference>
<reference evidence="2" key="2">
    <citation type="submission" date="2015-01" db="EMBL/GenBank/DDBJ databases">
        <title>Evolutionary Origins and Diversification of the Mycorrhizal Mutualists.</title>
        <authorList>
            <consortium name="DOE Joint Genome Institute"/>
            <consortium name="Mycorrhizal Genomics Consortium"/>
            <person name="Kohler A."/>
            <person name="Kuo A."/>
            <person name="Nagy L.G."/>
            <person name="Floudas D."/>
            <person name="Copeland A."/>
            <person name="Barry K.W."/>
            <person name="Cichocki N."/>
            <person name="Veneault-Fourrey C."/>
            <person name="LaButti K."/>
            <person name="Lindquist E.A."/>
            <person name="Lipzen A."/>
            <person name="Lundell T."/>
            <person name="Morin E."/>
            <person name="Murat C."/>
            <person name="Riley R."/>
            <person name="Ohm R."/>
            <person name="Sun H."/>
            <person name="Tunlid A."/>
            <person name="Henrissat B."/>
            <person name="Grigoriev I.V."/>
            <person name="Hibbett D.S."/>
            <person name="Martin F."/>
        </authorList>
    </citation>
    <scope>NUCLEOTIDE SEQUENCE [LARGE SCALE GENOMIC DNA]</scope>
    <source>
        <strain evidence="2">MUT 4182</strain>
    </source>
</reference>
<organism evidence="1 2">
    <name type="scientific">Tulasnella calospora MUT 4182</name>
    <dbReference type="NCBI Taxonomy" id="1051891"/>
    <lineage>
        <taxon>Eukaryota</taxon>
        <taxon>Fungi</taxon>
        <taxon>Dikarya</taxon>
        <taxon>Basidiomycota</taxon>
        <taxon>Agaricomycotina</taxon>
        <taxon>Agaricomycetes</taxon>
        <taxon>Cantharellales</taxon>
        <taxon>Tulasnellaceae</taxon>
        <taxon>Tulasnella</taxon>
    </lineage>
</organism>